<proteinExistence type="predicted"/>
<dbReference type="Proteomes" id="UP000006727">
    <property type="component" value="Chromosome 4"/>
</dbReference>
<dbReference type="Gramene" id="Pp3c4_30300V3.1">
    <property type="protein sequence ID" value="PAC:32920874.CDS.1"/>
    <property type="gene ID" value="Pp3c4_30300"/>
</dbReference>
<reference evidence="1 3" key="2">
    <citation type="journal article" date="2018" name="Plant J.">
        <title>The Physcomitrella patens chromosome-scale assembly reveals moss genome structure and evolution.</title>
        <authorList>
            <person name="Lang D."/>
            <person name="Ullrich K.K."/>
            <person name="Murat F."/>
            <person name="Fuchs J."/>
            <person name="Jenkins J."/>
            <person name="Haas F.B."/>
            <person name="Piednoel M."/>
            <person name="Gundlach H."/>
            <person name="Van Bel M."/>
            <person name="Meyberg R."/>
            <person name="Vives C."/>
            <person name="Morata J."/>
            <person name="Symeonidi A."/>
            <person name="Hiss M."/>
            <person name="Muchero W."/>
            <person name="Kamisugi Y."/>
            <person name="Saleh O."/>
            <person name="Blanc G."/>
            <person name="Decker E.L."/>
            <person name="van Gessel N."/>
            <person name="Grimwood J."/>
            <person name="Hayes R.D."/>
            <person name="Graham S.W."/>
            <person name="Gunter L.E."/>
            <person name="McDaniel S.F."/>
            <person name="Hoernstein S.N.W."/>
            <person name="Larsson A."/>
            <person name="Li F.W."/>
            <person name="Perroud P.F."/>
            <person name="Phillips J."/>
            <person name="Ranjan P."/>
            <person name="Rokshar D.S."/>
            <person name="Rothfels C.J."/>
            <person name="Schneider L."/>
            <person name="Shu S."/>
            <person name="Stevenson D.W."/>
            <person name="Thummler F."/>
            <person name="Tillich M."/>
            <person name="Villarreal Aguilar J.C."/>
            <person name="Widiez T."/>
            <person name="Wong G.K."/>
            <person name="Wymore A."/>
            <person name="Zhang Y."/>
            <person name="Zimmer A.D."/>
            <person name="Quatrano R.S."/>
            <person name="Mayer K.F.X."/>
            <person name="Goodstein D."/>
            <person name="Casacuberta J.M."/>
            <person name="Vandepoele K."/>
            <person name="Reski R."/>
            <person name="Cuming A.C."/>
            <person name="Tuskan G.A."/>
            <person name="Maumus F."/>
            <person name="Salse J."/>
            <person name="Schmutz J."/>
            <person name="Rensing S.A."/>
        </authorList>
    </citation>
    <scope>NUCLEOTIDE SEQUENCE [LARGE SCALE GENOMIC DNA]</scope>
    <source>
        <strain evidence="2 3">cv. Gransden 2004</strain>
    </source>
</reference>
<evidence type="ECO:0000313" key="2">
    <source>
        <dbReference type="EnsemblPlants" id="PAC:32920874.CDS.1"/>
    </source>
</evidence>
<sequence>MLQEDIYTEILGGFQSIGDSINVVILNRDFYSLKQVSKI</sequence>
<evidence type="ECO:0000313" key="1">
    <source>
        <dbReference type="EMBL" id="PNR56043.1"/>
    </source>
</evidence>
<name>A0A2K1KQG1_PHYPA</name>
<dbReference type="EnsemblPlants" id="Pp3c4_30300V3.1">
    <property type="protein sequence ID" value="PAC:32920874.CDS.1"/>
    <property type="gene ID" value="Pp3c4_30300"/>
</dbReference>
<protein>
    <submittedName>
        <fullName evidence="1 2">Uncharacterized protein</fullName>
    </submittedName>
</protein>
<evidence type="ECO:0000313" key="3">
    <source>
        <dbReference type="Proteomes" id="UP000006727"/>
    </source>
</evidence>
<reference evidence="1 3" key="1">
    <citation type="journal article" date="2008" name="Science">
        <title>The Physcomitrella genome reveals evolutionary insights into the conquest of land by plants.</title>
        <authorList>
            <person name="Rensing S."/>
            <person name="Lang D."/>
            <person name="Zimmer A."/>
            <person name="Terry A."/>
            <person name="Salamov A."/>
            <person name="Shapiro H."/>
            <person name="Nishiyama T."/>
            <person name="Perroud P.-F."/>
            <person name="Lindquist E."/>
            <person name="Kamisugi Y."/>
            <person name="Tanahashi T."/>
            <person name="Sakakibara K."/>
            <person name="Fujita T."/>
            <person name="Oishi K."/>
            <person name="Shin-I T."/>
            <person name="Kuroki Y."/>
            <person name="Toyoda A."/>
            <person name="Suzuki Y."/>
            <person name="Hashimoto A."/>
            <person name="Yamaguchi K."/>
            <person name="Sugano A."/>
            <person name="Kohara Y."/>
            <person name="Fujiyama A."/>
            <person name="Anterola A."/>
            <person name="Aoki S."/>
            <person name="Ashton N."/>
            <person name="Barbazuk W.B."/>
            <person name="Barker E."/>
            <person name="Bennetzen J."/>
            <person name="Bezanilla M."/>
            <person name="Blankenship R."/>
            <person name="Cho S.H."/>
            <person name="Dutcher S."/>
            <person name="Estelle M."/>
            <person name="Fawcett J.A."/>
            <person name="Gundlach H."/>
            <person name="Hanada K."/>
            <person name="Heyl A."/>
            <person name="Hicks K.A."/>
            <person name="Hugh J."/>
            <person name="Lohr M."/>
            <person name="Mayer K."/>
            <person name="Melkozernov A."/>
            <person name="Murata T."/>
            <person name="Nelson D."/>
            <person name="Pils B."/>
            <person name="Prigge M."/>
            <person name="Reiss B."/>
            <person name="Renner T."/>
            <person name="Rombauts S."/>
            <person name="Rushton P."/>
            <person name="Sanderfoot A."/>
            <person name="Schween G."/>
            <person name="Shiu S.-H."/>
            <person name="Stueber K."/>
            <person name="Theodoulou F.L."/>
            <person name="Tu H."/>
            <person name="Van de Peer Y."/>
            <person name="Verrier P.J."/>
            <person name="Waters E."/>
            <person name="Wood A."/>
            <person name="Yang L."/>
            <person name="Cove D."/>
            <person name="Cuming A."/>
            <person name="Hasebe M."/>
            <person name="Lucas S."/>
            <person name="Mishler D.B."/>
            <person name="Reski R."/>
            <person name="Grigoriev I."/>
            <person name="Quatrano R.S."/>
            <person name="Boore J.L."/>
        </authorList>
    </citation>
    <scope>NUCLEOTIDE SEQUENCE [LARGE SCALE GENOMIC DNA]</scope>
    <source>
        <strain evidence="2 3">cv. Gransden 2004</strain>
    </source>
</reference>
<accession>A0A2K1KQG1</accession>
<gene>
    <name evidence="1" type="ORF">PHYPA_006940</name>
</gene>
<dbReference type="EMBL" id="ABEU02000004">
    <property type="protein sequence ID" value="PNR56043.1"/>
    <property type="molecule type" value="Genomic_DNA"/>
</dbReference>
<dbReference type="InParanoid" id="A0A2K1KQG1"/>
<reference evidence="2" key="3">
    <citation type="submission" date="2020-12" db="UniProtKB">
        <authorList>
            <consortium name="EnsemblPlants"/>
        </authorList>
    </citation>
    <scope>IDENTIFICATION</scope>
</reference>
<keyword evidence="3" id="KW-1185">Reference proteome</keyword>
<dbReference type="AlphaFoldDB" id="A0A2K1KQG1"/>
<organism evidence="1">
    <name type="scientific">Physcomitrium patens</name>
    <name type="common">Spreading-leaved earth moss</name>
    <name type="synonym">Physcomitrella patens</name>
    <dbReference type="NCBI Taxonomy" id="3218"/>
    <lineage>
        <taxon>Eukaryota</taxon>
        <taxon>Viridiplantae</taxon>
        <taxon>Streptophyta</taxon>
        <taxon>Embryophyta</taxon>
        <taxon>Bryophyta</taxon>
        <taxon>Bryophytina</taxon>
        <taxon>Bryopsida</taxon>
        <taxon>Funariidae</taxon>
        <taxon>Funariales</taxon>
        <taxon>Funariaceae</taxon>
        <taxon>Physcomitrium</taxon>
    </lineage>
</organism>